<evidence type="ECO:0000313" key="3">
    <source>
        <dbReference type="Proteomes" id="UP001138768"/>
    </source>
</evidence>
<accession>A0A9X0WCI5</accession>
<dbReference type="EMBL" id="NRRY01000055">
    <property type="protein sequence ID" value="MBK1620993.1"/>
    <property type="molecule type" value="Genomic_DNA"/>
</dbReference>
<dbReference type="RefSeq" id="WP_200248873.1">
    <property type="nucleotide sequence ID" value="NZ_NRRY01000055.1"/>
</dbReference>
<reference evidence="2 3" key="1">
    <citation type="journal article" date="2020" name="Microorganisms">
        <title>Osmotic Adaptation and Compatible Solute Biosynthesis of Phototrophic Bacteria as Revealed from Genome Analyses.</title>
        <authorList>
            <person name="Imhoff J.F."/>
            <person name="Rahn T."/>
            <person name="Kunzel S."/>
            <person name="Keller A."/>
            <person name="Neulinger S.C."/>
        </authorList>
    </citation>
    <scope>NUCLEOTIDE SEQUENCE [LARGE SCALE GENOMIC DNA]</scope>
    <source>
        <strain evidence="2 3">DSM 25653</strain>
    </source>
</reference>
<evidence type="ECO:0000313" key="2">
    <source>
        <dbReference type="EMBL" id="MBK1620993.1"/>
    </source>
</evidence>
<evidence type="ECO:0000259" key="1">
    <source>
        <dbReference type="Pfam" id="PF13439"/>
    </source>
</evidence>
<sequence length="410" mass="46115">MRVIHLNYSDINGGAARAAYRIHHCLREASVDSRMWVNKASAGDWTVQGPSSKWEKLTVALRGHVGGQLRHLLKTGNPIIHSPAVVPSQWVKRLNASDADIVHLHWVQGEMLSIAEIGRIEKPIVWTLHDMRAFCGAEHYTDDHRWRDGYRRDNRPAHEARFDLNRWTWQRKHWQRPLHIVTPSQWLADCARASVLMRDWPVSVVANPIDTERWQPLPQGLARELLGLPAEVPLLLFGAMGGGRDPRKGFDLLLQALEQLRDDPRAQGLELVIFGQRAPQSPPSLGFPIHYSGHLHDDLSLRALYSAADAMVIPSRQDNLPNTGVEAHACATPVIAFNTGGLPDIVDHQRTGYLAKAFETDDLARGIAWVLAQRESGRLGEQARERAVERFAAPVVVEQYQRIYAQSAYA</sequence>
<proteinExistence type="predicted"/>
<dbReference type="AlphaFoldDB" id="A0A9X0WCI5"/>
<dbReference type="Gene3D" id="3.40.50.2000">
    <property type="entry name" value="Glycogen Phosphorylase B"/>
    <property type="match status" value="2"/>
</dbReference>
<dbReference type="PANTHER" id="PTHR12526:SF637">
    <property type="entry name" value="GLYCOSYLTRANSFERASE EPSF-RELATED"/>
    <property type="match status" value="1"/>
</dbReference>
<comment type="caution">
    <text evidence="2">The sequence shown here is derived from an EMBL/GenBank/DDBJ whole genome shotgun (WGS) entry which is preliminary data.</text>
</comment>
<dbReference type="CDD" id="cd03825">
    <property type="entry name" value="GT4_WcaC-like"/>
    <property type="match status" value="1"/>
</dbReference>
<dbReference type="PANTHER" id="PTHR12526">
    <property type="entry name" value="GLYCOSYLTRANSFERASE"/>
    <property type="match status" value="1"/>
</dbReference>
<dbReference type="InterPro" id="IPR028098">
    <property type="entry name" value="Glyco_trans_4-like_N"/>
</dbReference>
<protein>
    <submittedName>
        <fullName evidence="2">Glycosyl transferase</fullName>
    </submittedName>
</protein>
<feature type="domain" description="Glycosyltransferase subfamily 4-like N-terminal" evidence="1">
    <location>
        <begin position="13"/>
        <end position="213"/>
    </location>
</feature>
<dbReference type="Pfam" id="PF13439">
    <property type="entry name" value="Glyco_transf_4"/>
    <property type="match status" value="1"/>
</dbReference>
<dbReference type="Pfam" id="PF13692">
    <property type="entry name" value="Glyco_trans_1_4"/>
    <property type="match status" value="1"/>
</dbReference>
<keyword evidence="2" id="KW-0808">Transferase</keyword>
<organism evidence="2 3">
    <name type="scientific">Lamprobacter modestohalophilus</name>
    <dbReference type="NCBI Taxonomy" id="1064514"/>
    <lineage>
        <taxon>Bacteria</taxon>
        <taxon>Pseudomonadati</taxon>
        <taxon>Pseudomonadota</taxon>
        <taxon>Gammaproteobacteria</taxon>
        <taxon>Chromatiales</taxon>
        <taxon>Chromatiaceae</taxon>
        <taxon>Lamprobacter</taxon>
    </lineage>
</organism>
<name>A0A9X0WCI5_9GAMM</name>
<dbReference type="Proteomes" id="UP001138768">
    <property type="component" value="Unassembled WGS sequence"/>
</dbReference>
<gene>
    <name evidence="2" type="ORF">CKO42_21720</name>
</gene>
<dbReference type="SUPFAM" id="SSF53756">
    <property type="entry name" value="UDP-Glycosyltransferase/glycogen phosphorylase"/>
    <property type="match status" value="1"/>
</dbReference>
<dbReference type="GO" id="GO:0016757">
    <property type="term" value="F:glycosyltransferase activity"/>
    <property type="evidence" value="ECO:0007669"/>
    <property type="project" value="UniProtKB-ARBA"/>
</dbReference>
<keyword evidence="3" id="KW-1185">Reference proteome</keyword>